<feature type="domain" description="Integrase zinc-binding" evidence="3">
    <location>
        <begin position="258"/>
        <end position="309"/>
    </location>
</feature>
<dbReference type="InterPro" id="IPR043128">
    <property type="entry name" value="Rev_trsase/Diguanyl_cyclase"/>
</dbReference>
<dbReference type="WBParaSite" id="HPBE_0002573601-mRNA-1">
    <property type="protein sequence ID" value="HPBE_0002573601-mRNA-1"/>
    <property type="gene ID" value="HPBE_0002573601"/>
</dbReference>
<protein>
    <submittedName>
        <fullName evidence="6">Integrase catalytic domain-containing protein</fullName>
    </submittedName>
</protein>
<feature type="domain" description="Reverse transcriptase" evidence="2">
    <location>
        <begin position="12"/>
        <end position="131"/>
    </location>
</feature>
<dbReference type="InterPro" id="IPR041588">
    <property type="entry name" value="Integrase_H2C2"/>
</dbReference>
<dbReference type="InterPro" id="IPR040676">
    <property type="entry name" value="DUF5641"/>
</dbReference>
<accession>A0A183GSR6</accession>
<dbReference type="PANTHER" id="PTHR47331">
    <property type="entry name" value="PHD-TYPE DOMAIN-CONTAINING PROTEIN"/>
    <property type="match status" value="1"/>
</dbReference>
<dbReference type="Gene3D" id="3.30.420.10">
    <property type="entry name" value="Ribonuclease H-like superfamily/Ribonuclease H"/>
    <property type="match status" value="1"/>
</dbReference>
<feature type="compositionally biased region" description="Basic and acidic residues" evidence="1">
    <location>
        <begin position="624"/>
        <end position="640"/>
    </location>
</feature>
<dbReference type="Pfam" id="PF00078">
    <property type="entry name" value="RVT_1"/>
    <property type="match status" value="1"/>
</dbReference>
<dbReference type="GO" id="GO:0003676">
    <property type="term" value="F:nucleic acid binding"/>
    <property type="evidence" value="ECO:0007669"/>
    <property type="project" value="InterPro"/>
</dbReference>
<name>A0A183GSR6_HELPZ</name>
<sequence length="756" mass="87014">LYVVLLRFRLPTYVITSDVEKAFLQVRLPEADRDATRFLWVKDLNAPVDDDNIAIFRFTRVTFGLNVSPYLLGATIQYHLRFAVQDRALASEIQENLYVDNLVLLADTKEEALQKAKTARTIFEEMGMNLREFLSNDSTLCANLPKEACARSTTQKVLGVQCHHSSLRSAKRATALVLRFIKKLLRATEDVTRRKRRCNEICPYPQSSAYSTGSQWRTPYEDEQYEDGHQVWRSRGRIGNSALDSDTISPIFIARNTAFARLIIQEAHGNFHKGIEHTMASVREHYWIPKLRQQVRKFVTNCVKCRRFNGIPYHYPSTSDLPQRRVLRSRPFQHICLGFFDLPSCTENGEKVKLYGCIFTCAVTRLVHLEVVRSMSTDEFLNAPGAFRQDAGSTRRNYLVRPTRNCGQRDFLEPCNTICALAGGFYETLIKSVKHSLYMALRSERQRSFDEIHTFVVEASYIPGLITGRAKLHSAYRFVQREMKLTLQLKNIVDDDNKDGPSYLPPNEARALQCRQQVVQALRSSCQETEKFWNLWQQHYLTSLRDHRKITPRNRLSQCTPAVGDVVLISDPVLPRNGWKLARITATRGNADGKIREAELVTATRRKIRRPVNLLIPLEVQDSSEGKDQEAMEAHQDRDAPLSSDASDVHAHRYNLRPRQERNYCYNAIGSLHNNAQRTTSPKWFLFHIMLLSLFHLAVSNSMTANLTCADNGVFVHLPQYEEFEICAEQQCRIQHSTSFHFSSNFHLKRLFMITM</sequence>
<proteinExistence type="predicted"/>
<evidence type="ECO:0000313" key="5">
    <source>
        <dbReference type="Proteomes" id="UP000050761"/>
    </source>
</evidence>
<dbReference type="InterPro" id="IPR000477">
    <property type="entry name" value="RT_dom"/>
</dbReference>
<evidence type="ECO:0000256" key="1">
    <source>
        <dbReference type="SAM" id="MobiDB-lite"/>
    </source>
</evidence>
<dbReference type="Gene3D" id="1.10.340.70">
    <property type="match status" value="1"/>
</dbReference>
<organism evidence="5 6">
    <name type="scientific">Heligmosomoides polygyrus</name>
    <name type="common">Parasitic roundworm</name>
    <dbReference type="NCBI Taxonomy" id="6339"/>
    <lineage>
        <taxon>Eukaryota</taxon>
        <taxon>Metazoa</taxon>
        <taxon>Ecdysozoa</taxon>
        <taxon>Nematoda</taxon>
        <taxon>Chromadorea</taxon>
        <taxon>Rhabditida</taxon>
        <taxon>Rhabditina</taxon>
        <taxon>Rhabditomorpha</taxon>
        <taxon>Strongyloidea</taxon>
        <taxon>Heligmosomidae</taxon>
        <taxon>Heligmosomoides</taxon>
    </lineage>
</organism>
<feature type="domain" description="DUF5641" evidence="4">
    <location>
        <begin position="527"/>
        <end position="618"/>
    </location>
</feature>
<evidence type="ECO:0000259" key="4">
    <source>
        <dbReference type="Pfam" id="PF18701"/>
    </source>
</evidence>
<dbReference type="Proteomes" id="UP000050761">
    <property type="component" value="Unassembled WGS sequence"/>
</dbReference>
<dbReference type="SUPFAM" id="SSF56672">
    <property type="entry name" value="DNA/RNA polymerases"/>
    <property type="match status" value="1"/>
</dbReference>
<dbReference type="Gene3D" id="3.10.10.10">
    <property type="entry name" value="HIV Type 1 Reverse Transcriptase, subunit A, domain 1"/>
    <property type="match status" value="1"/>
</dbReference>
<dbReference type="InterPro" id="IPR043502">
    <property type="entry name" value="DNA/RNA_pol_sf"/>
</dbReference>
<keyword evidence="5" id="KW-1185">Reference proteome</keyword>
<evidence type="ECO:0000313" key="6">
    <source>
        <dbReference type="WBParaSite" id="HPBE_0002573601-mRNA-1"/>
    </source>
</evidence>
<dbReference type="AlphaFoldDB" id="A0A183GSR6"/>
<evidence type="ECO:0000259" key="3">
    <source>
        <dbReference type="Pfam" id="PF17921"/>
    </source>
</evidence>
<reference evidence="6" key="1">
    <citation type="submission" date="2019-09" db="UniProtKB">
        <authorList>
            <consortium name="WormBaseParasite"/>
        </authorList>
    </citation>
    <scope>IDENTIFICATION</scope>
</reference>
<dbReference type="Gene3D" id="3.30.70.270">
    <property type="match status" value="1"/>
</dbReference>
<dbReference type="GO" id="GO:0006259">
    <property type="term" value="P:DNA metabolic process"/>
    <property type="evidence" value="ECO:0007669"/>
    <property type="project" value="UniProtKB-ARBA"/>
</dbReference>
<feature type="region of interest" description="Disordered" evidence="1">
    <location>
        <begin position="622"/>
        <end position="646"/>
    </location>
</feature>
<dbReference type="InterPro" id="IPR036397">
    <property type="entry name" value="RNaseH_sf"/>
</dbReference>
<dbReference type="Pfam" id="PF17921">
    <property type="entry name" value="Integrase_H2C2"/>
    <property type="match status" value="1"/>
</dbReference>
<evidence type="ECO:0000259" key="2">
    <source>
        <dbReference type="Pfam" id="PF00078"/>
    </source>
</evidence>
<dbReference type="Pfam" id="PF18701">
    <property type="entry name" value="DUF5641"/>
    <property type="match status" value="1"/>
</dbReference>